<feature type="compositionally biased region" description="Low complexity" evidence="1">
    <location>
        <begin position="1"/>
        <end position="12"/>
    </location>
</feature>
<evidence type="ECO:0000256" key="1">
    <source>
        <dbReference type="SAM" id="MobiDB-lite"/>
    </source>
</evidence>
<dbReference type="EMBL" id="JAWDJX010000002">
    <property type="protein sequence ID" value="KAK3058186.1"/>
    <property type="molecule type" value="Genomic_DNA"/>
</dbReference>
<dbReference type="Proteomes" id="UP001271007">
    <property type="component" value="Unassembled WGS sequence"/>
</dbReference>
<gene>
    <name evidence="2" type="ORF">LTR09_001264</name>
</gene>
<comment type="caution">
    <text evidence="2">The sequence shown here is derived from an EMBL/GenBank/DDBJ whole genome shotgun (WGS) entry which is preliminary data.</text>
</comment>
<evidence type="ECO:0000313" key="3">
    <source>
        <dbReference type="Proteomes" id="UP001271007"/>
    </source>
</evidence>
<keyword evidence="3" id="KW-1185">Reference proteome</keyword>
<accession>A0AAJ0GIH3</accession>
<feature type="region of interest" description="Disordered" evidence="1">
    <location>
        <begin position="1"/>
        <end position="24"/>
    </location>
</feature>
<sequence>MAPKNQKQPKQQAEGSVSAKAKQPSKVLPFGDAAAVAASKVLYDVEDEKVESASEKAEREAWYNVRHLVWLMELAAYTLANFLSAEELARSMYEIDEEPRPTPHHILMDAHTCRSLMKRYVIAFHDVDKMIRSRIQLLEEASCHTTLAQEQASYRALLEAAREVTVDPIAETFHKPDDTPYNSDLVPMPSAKQVAKLQEAFSKLSTLGIHGDPEELTPGWKDAPLDLDALRLSLEDRPGLNIVQKAHGLSLAQTVSSSPGPSKGKQPIKHTKTVTPSSAEGQETPKAE</sequence>
<organism evidence="2 3">
    <name type="scientific">Extremus antarcticus</name>
    <dbReference type="NCBI Taxonomy" id="702011"/>
    <lineage>
        <taxon>Eukaryota</taxon>
        <taxon>Fungi</taxon>
        <taxon>Dikarya</taxon>
        <taxon>Ascomycota</taxon>
        <taxon>Pezizomycotina</taxon>
        <taxon>Dothideomycetes</taxon>
        <taxon>Dothideomycetidae</taxon>
        <taxon>Mycosphaerellales</taxon>
        <taxon>Extremaceae</taxon>
        <taxon>Extremus</taxon>
    </lineage>
</organism>
<evidence type="ECO:0000313" key="2">
    <source>
        <dbReference type="EMBL" id="KAK3058186.1"/>
    </source>
</evidence>
<dbReference type="AlphaFoldDB" id="A0AAJ0GIH3"/>
<protein>
    <submittedName>
        <fullName evidence="2">Uncharacterized protein</fullName>
    </submittedName>
</protein>
<proteinExistence type="predicted"/>
<reference evidence="2" key="1">
    <citation type="submission" date="2023-04" db="EMBL/GenBank/DDBJ databases">
        <title>Black Yeasts Isolated from many extreme environments.</title>
        <authorList>
            <person name="Coleine C."/>
            <person name="Stajich J.E."/>
            <person name="Selbmann L."/>
        </authorList>
    </citation>
    <scope>NUCLEOTIDE SEQUENCE</scope>
    <source>
        <strain evidence="2">CCFEE 5312</strain>
    </source>
</reference>
<name>A0AAJ0GIH3_9PEZI</name>
<feature type="region of interest" description="Disordered" evidence="1">
    <location>
        <begin position="252"/>
        <end position="288"/>
    </location>
</feature>
<feature type="compositionally biased region" description="Low complexity" evidence="1">
    <location>
        <begin position="256"/>
        <end position="265"/>
    </location>
</feature>